<reference evidence="3 4" key="1">
    <citation type="submission" date="2020-12" db="EMBL/GenBank/DDBJ databases">
        <title>Sulforoseuscoccus oceanibium gen. nov., sp. nov., a representative of the phylum Verrucomicrobia with special cytoplasmic membrane, and proposal of Sulforoseuscoccusaceae fam. nov.</title>
        <authorList>
            <person name="Xi F."/>
        </authorList>
    </citation>
    <scope>NUCLEOTIDE SEQUENCE [LARGE SCALE GENOMIC DNA]</scope>
    <source>
        <strain evidence="3 4">T37</strain>
    </source>
</reference>
<dbReference type="Gene3D" id="1.10.3360.10">
    <property type="entry name" value="VPA0735-like domain"/>
    <property type="match status" value="1"/>
</dbReference>
<dbReference type="EMBL" id="CP066776">
    <property type="protein sequence ID" value="QQL46086.1"/>
    <property type="molecule type" value="Genomic_DNA"/>
</dbReference>
<feature type="domain" description="DUF1214" evidence="1">
    <location>
        <begin position="359"/>
        <end position="466"/>
    </location>
</feature>
<dbReference type="InterPro" id="IPR037049">
    <property type="entry name" value="DUF1214_C_sf"/>
</dbReference>
<sequence length="482" mass="54331">MKAPSTLLLAGTLVTLTLGAPAEPESIDTRIGKLEFTHDFANGYPTDETVDALFNELDFQRACQTYLWALPLVSMAQWQYAHEQQLGAENGQIILFESYQDKLGGLTYNATTPYALPFINLVEGPWIVIMPKGEVRGAAHDMWQIGITQITEPGKYLFVAPGQDVPEDAEAEGFKVYQSPTNSLLLGIRLMPKEKADRMALLEQIAIYPWSERDAPKPRGFITPDGKPWLAAQPRGMEYWTRLAEIIDREPVFERDRLFLAMLKPLGIEKGKPFTPNDRQTKILTEAALVGEAMAKANDFVKRMEDAHYVDGSQWEFATVSPPDQRREHYDALDGRAAWFYEAVTNDIAMHGQKTGKGQVYLATYKDKDGDWLDGGTNYQLHVPPNAPAKAFWSITLYDVATRCLLVNEHQIADRSSRMDLHPNADGSVTIYMGPDKPEGDAAKNWIPTVAGKAWFPYFRLYSPEKPFLDRRWILPDIEKAN</sequence>
<dbReference type="Pfam" id="PF06742">
    <property type="entry name" value="DUF1214"/>
    <property type="match status" value="1"/>
</dbReference>
<accession>A0A6B3L9X9</accession>
<dbReference type="KEGG" id="soa:G3M56_005760"/>
<evidence type="ECO:0000259" key="2">
    <source>
        <dbReference type="Pfam" id="PF06863"/>
    </source>
</evidence>
<feature type="domain" description="DUF1254" evidence="2">
    <location>
        <begin position="106"/>
        <end position="200"/>
    </location>
</feature>
<evidence type="ECO:0000313" key="4">
    <source>
        <dbReference type="Proteomes" id="UP000475117"/>
    </source>
</evidence>
<evidence type="ECO:0000313" key="3">
    <source>
        <dbReference type="EMBL" id="QQL46086.1"/>
    </source>
</evidence>
<dbReference type="PANTHER" id="PTHR36509">
    <property type="entry name" value="BLL3101 PROTEIN"/>
    <property type="match status" value="1"/>
</dbReference>
<gene>
    <name evidence="3" type="ORF">G3M56_005760</name>
</gene>
<proteinExistence type="predicted"/>
<protein>
    <submittedName>
        <fullName evidence="3">DUF1254 domain-containing protein</fullName>
    </submittedName>
</protein>
<dbReference type="InterPro" id="IPR010679">
    <property type="entry name" value="DUF1254"/>
</dbReference>
<dbReference type="Proteomes" id="UP000475117">
    <property type="component" value="Chromosome"/>
</dbReference>
<name>A0A6B3L9X9_9BACT</name>
<dbReference type="InterPro" id="IPR010621">
    <property type="entry name" value="DUF1214"/>
</dbReference>
<dbReference type="Pfam" id="PF06863">
    <property type="entry name" value="DUF1254"/>
    <property type="match status" value="1"/>
</dbReference>
<dbReference type="RefSeq" id="WP_164362747.1">
    <property type="nucleotide sequence ID" value="NZ_CP066776.1"/>
</dbReference>
<dbReference type="SUPFAM" id="SSF160935">
    <property type="entry name" value="VPA0735-like"/>
    <property type="match status" value="1"/>
</dbReference>
<dbReference type="Gene3D" id="2.60.120.600">
    <property type="entry name" value="Domain of unknown function DUF1214, C-terminal domain"/>
    <property type="match status" value="1"/>
</dbReference>
<dbReference type="AlphaFoldDB" id="A0A6B3L9X9"/>
<organism evidence="3 4">
    <name type="scientific">Sulfuriroseicoccus oceanibius</name>
    <dbReference type="NCBI Taxonomy" id="2707525"/>
    <lineage>
        <taxon>Bacteria</taxon>
        <taxon>Pseudomonadati</taxon>
        <taxon>Verrucomicrobiota</taxon>
        <taxon>Verrucomicrobiia</taxon>
        <taxon>Verrucomicrobiales</taxon>
        <taxon>Verrucomicrobiaceae</taxon>
        <taxon>Sulfuriroseicoccus</taxon>
    </lineage>
</organism>
<evidence type="ECO:0000259" key="1">
    <source>
        <dbReference type="Pfam" id="PF06742"/>
    </source>
</evidence>
<dbReference type="Gene3D" id="2.60.40.1610">
    <property type="entry name" value="Domain of unknown function DUF1254"/>
    <property type="match status" value="1"/>
</dbReference>
<dbReference type="InterPro" id="IPR037050">
    <property type="entry name" value="DUF1254_sf"/>
</dbReference>
<dbReference type="PANTHER" id="PTHR36509:SF3">
    <property type="entry name" value="SIGNAL PEPTIDE PROTEIN"/>
    <property type="match status" value="1"/>
</dbReference>
<keyword evidence="4" id="KW-1185">Reference proteome</keyword>